<name>A0A1H9Z6M1_9FIRM</name>
<reference evidence="2 3" key="1">
    <citation type="submission" date="2016-10" db="EMBL/GenBank/DDBJ databases">
        <authorList>
            <person name="de Groot N.N."/>
        </authorList>
    </citation>
    <scope>NUCLEOTIDE SEQUENCE [LARGE SCALE GENOMIC DNA]</scope>
    <source>
        <strain evidence="2 3">DSM 1801</strain>
    </source>
</reference>
<organism evidence="2 3">
    <name type="scientific">[Clostridium] polysaccharolyticum</name>
    <dbReference type="NCBI Taxonomy" id="29364"/>
    <lineage>
        <taxon>Bacteria</taxon>
        <taxon>Bacillati</taxon>
        <taxon>Bacillota</taxon>
        <taxon>Clostridia</taxon>
        <taxon>Lachnospirales</taxon>
        <taxon>Lachnospiraceae</taxon>
    </lineage>
</organism>
<dbReference type="AlphaFoldDB" id="A0A1H9Z6M1"/>
<evidence type="ECO:0000256" key="1">
    <source>
        <dbReference type="SAM" id="Phobius"/>
    </source>
</evidence>
<evidence type="ECO:0008006" key="4">
    <source>
        <dbReference type="Google" id="ProtNLM"/>
    </source>
</evidence>
<keyword evidence="1" id="KW-1133">Transmembrane helix</keyword>
<proteinExistence type="predicted"/>
<dbReference type="Proteomes" id="UP000199800">
    <property type="component" value="Unassembled WGS sequence"/>
</dbReference>
<keyword evidence="3" id="KW-1185">Reference proteome</keyword>
<evidence type="ECO:0000313" key="3">
    <source>
        <dbReference type="Proteomes" id="UP000199800"/>
    </source>
</evidence>
<evidence type="ECO:0000313" key="2">
    <source>
        <dbReference type="EMBL" id="SES77210.1"/>
    </source>
</evidence>
<dbReference type="InterPro" id="IPR018247">
    <property type="entry name" value="EF_Hand_1_Ca_BS"/>
</dbReference>
<feature type="transmembrane region" description="Helical" evidence="1">
    <location>
        <begin position="52"/>
        <end position="74"/>
    </location>
</feature>
<protein>
    <recommendedName>
        <fullName evidence="4">Extracellular solute-binding protein</fullName>
    </recommendedName>
</protein>
<dbReference type="OrthoDB" id="2067683at2"/>
<keyword evidence="1" id="KW-0812">Transmembrane</keyword>
<sequence>MEQKKQQENEVKKTVLDDDASIYNNRQEEPKVKETWKKLSTKEKWEFIKDYYLLKSAIILVVAAFVIYLGTVVFGPHKKEILYVAVLMDELNDDAVNHMHDELAEQFHGDKYHLVNIDDNFYFQAGNGSPMSGDEKLTTLMYTGAIDVIVASPEDFRRHAYYGNLKNLEVYLPNDIKSALSDKLILASTNANSDDTSKDNQISFDEIMNGTDSPAYESGDPYLFGIDLSDCKKYKELGGYEDHPVLTVTFNSPNKENTIAFIRYLFDLPEK</sequence>
<keyword evidence="1" id="KW-0472">Membrane</keyword>
<dbReference type="PROSITE" id="PS00018">
    <property type="entry name" value="EF_HAND_1"/>
    <property type="match status" value="1"/>
</dbReference>
<dbReference type="RefSeq" id="WP_092476002.1">
    <property type="nucleotide sequence ID" value="NZ_FOHN01000003.1"/>
</dbReference>
<accession>A0A1H9Z6M1</accession>
<dbReference type="EMBL" id="FOHN01000003">
    <property type="protein sequence ID" value="SES77210.1"/>
    <property type="molecule type" value="Genomic_DNA"/>
</dbReference>
<gene>
    <name evidence="2" type="ORF">SAMN04487772_10326</name>
</gene>